<dbReference type="OrthoDB" id="8206682at2"/>
<reference evidence="3 4" key="1">
    <citation type="submission" date="2016-11" db="EMBL/GenBank/DDBJ databases">
        <authorList>
            <person name="Jaros S."/>
            <person name="Januszkiewicz K."/>
            <person name="Wedrychowicz H."/>
        </authorList>
    </citation>
    <scope>NUCLEOTIDE SEQUENCE [LARGE SCALE GENOMIC DNA]</scope>
    <source>
        <strain evidence="3 4">OK807</strain>
    </source>
</reference>
<feature type="transmembrane region" description="Helical" evidence="1">
    <location>
        <begin position="293"/>
        <end position="311"/>
    </location>
</feature>
<feature type="transmembrane region" description="Helical" evidence="1">
    <location>
        <begin position="252"/>
        <end position="272"/>
    </location>
</feature>
<feature type="transmembrane region" description="Helical" evidence="1">
    <location>
        <begin position="361"/>
        <end position="385"/>
    </location>
</feature>
<feature type="transmembrane region" description="Helical" evidence="1">
    <location>
        <begin position="157"/>
        <end position="175"/>
    </location>
</feature>
<accession>A0A1K2C3W0</accession>
<dbReference type="InterPro" id="IPR002656">
    <property type="entry name" value="Acyl_transf_3_dom"/>
</dbReference>
<dbReference type="GO" id="GO:0016747">
    <property type="term" value="F:acyltransferase activity, transferring groups other than amino-acyl groups"/>
    <property type="evidence" value="ECO:0007669"/>
    <property type="project" value="InterPro"/>
</dbReference>
<name>A0A1K2C3W0_STRAR</name>
<evidence type="ECO:0000313" key="4">
    <source>
        <dbReference type="Proteomes" id="UP000181909"/>
    </source>
</evidence>
<evidence type="ECO:0000313" key="3">
    <source>
        <dbReference type="EMBL" id="SFY05539.1"/>
    </source>
</evidence>
<gene>
    <name evidence="3" type="ORF">SAMN02787144_101021</name>
</gene>
<dbReference type="RefSeq" id="WP_072486289.1">
    <property type="nucleotide sequence ID" value="NZ_CP108276.1"/>
</dbReference>
<dbReference type="AlphaFoldDB" id="A0A1K2C3W0"/>
<feature type="transmembrane region" description="Helical" evidence="1">
    <location>
        <begin position="50"/>
        <end position="72"/>
    </location>
</feature>
<keyword evidence="3" id="KW-0808">Transferase</keyword>
<dbReference type="STRING" id="1893.SAMN02787144_101021"/>
<dbReference type="Pfam" id="PF01757">
    <property type="entry name" value="Acyl_transf_3"/>
    <property type="match status" value="1"/>
</dbReference>
<dbReference type="EMBL" id="FPJO01000010">
    <property type="protein sequence ID" value="SFY05539.1"/>
    <property type="molecule type" value="Genomic_DNA"/>
</dbReference>
<feature type="transmembrane region" description="Helical" evidence="1">
    <location>
        <begin position="397"/>
        <end position="415"/>
    </location>
</feature>
<organism evidence="3 4">
    <name type="scientific">Streptomyces atratus</name>
    <dbReference type="NCBI Taxonomy" id="1893"/>
    <lineage>
        <taxon>Bacteria</taxon>
        <taxon>Bacillati</taxon>
        <taxon>Actinomycetota</taxon>
        <taxon>Actinomycetes</taxon>
        <taxon>Kitasatosporales</taxon>
        <taxon>Streptomycetaceae</taxon>
        <taxon>Streptomyces</taxon>
    </lineage>
</organism>
<proteinExistence type="predicted"/>
<feature type="transmembrane region" description="Helical" evidence="1">
    <location>
        <begin position="126"/>
        <end position="150"/>
    </location>
</feature>
<feature type="domain" description="Acyltransferase 3" evidence="2">
    <location>
        <begin position="7"/>
        <end position="347"/>
    </location>
</feature>
<feature type="transmembrane region" description="Helical" evidence="1">
    <location>
        <begin position="12"/>
        <end position="30"/>
    </location>
</feature>
<evidence type="ECO:0000256" key="1">
    <source>
        <dbReference type="SAM" id="Phobius"/>
    </source>
</evidence>
<feature type="transmembrane region" description="Helical" evidence="1">
    <location>
        <begin position="181"/>
        <end position="201"/>
    </location>
</feature>
<keyword evidence="1" id="KW-0472">Membrane</keyword>
<keyword evidence="1" id="KW-1133">Transmembrane helix</keyword>
<protein>
    <submittedName>
        <fullName evidence="3">Acyltransferase family protein</fullName>
    </submittedName>
</protein>
<sequence length="425" mass="46028">MERNRCADLLRVCAIGGVVLGHWLLVSIMYRRGHLSGLDALQHVGWGRWLTLLLQVMPVFFVVGGYVNAVSWTAHQQRGEGWTNWMRGRMLRLLWPTTVYVVAGALAVAVARIADVDKAALARAGWLAALHLWFLPVYLLLIALTPLLLAAHRRWGLAVPAVMAVAAVGVDALVLGPHLPLIGFANYLLVWGTMHQWGFAWQDGTLTRPRWRCGMLAAGGAVLLTALVVWGPFPIDMIGTGARVGNTTPPSIALLAFAATQTGLLLAVEPAVERLLARPWRWRLVSRLNRTVMTVYLWHMTPVIIVAVTLYPTGVMPQPSIGSAQWWALRPAWITLLTALLVLLTVGVMRAQRPLRLLPAGLGAAGWWSPVLVLCALGAIVPALVRLAVCGFAPGGHVPVLLLATYACGFLAVLCSGRPPAGRRG</sequence>
<feature type="transmembrane region" description="Helical" evidence="1">
    <location>
        <begin position="331"/>
        <end position="349"/>
    </location>
</feature>
<keyword evidence="1" id="KW-0812">Transmembrane</keyword>
<feature type="transmembrane region" description="Helical" evidence="1">
    <location>
        <begin position="93"/>
        <end position="114"/>
    </location>
</feature>
<feature type="transmembrane region" description="Helical" evidence="1">
    <location>
        <begin position="213"/>
        <end position="232"/>
    </location>
</feature>
<dbReference type="Proteomes" id="UP000181909">
    <property type="component" value="Unassembled WGS sequence"/>
</dbReference>
<keyword evidence="3" id="KW-0012">Acyltransferase</keyword>
<evidence type="ECO:0000259" key="2">
    <source>
        <dbReference type="Pfam" id="PF01757"/>
    </source>
</evidence>